<evidence type="ECO:0000259" key="2">
    <source>
        <dbReference type="Pfam" id="PF00248"/>
    </source>
</evidence>
<keyword evidence="1" id="KW-0560">Oxidoreductase</keyword>
<dbReference type="InterPro" id="IPR036812">
    <property type="entry name" value="NAD(P)_OxRdtase_dom_sf"/>
</dbReference>
<dbReference type="PRINTS" id="PR00069">
    <property type="entry name" value="ALDKETRDTASE"/>
</dbReference>
<dbReference type="PANTHER" id="PTHR43364">
    <property type="entry name" value="NADH-SPECIFIC METHYLGLYOXAL REDUCTASE-RELATED"/>
    <property type="match status" value="1"/>
</dbReference>
<dbReference type="InterPro" id="IPR050523">
    <property type="entry name" value="AKR_Detox_Biosynth"/>
</dbReference>
<evidence type="ECO:0000256" key="1">
    <source>
        <dbReference type="ARBA" id="ARBA00023002"/>
    </source>
</evidence>
<feature type="domain" description="NADP-dependent oxidoreductase" evidence="2">
    <location>
        <begin position="16"/>
        <end position="308"/>
    </location>
</feature>
<organism evidence="3 4">
    <name type="scientific">Caldicoprobacter faecalis</name>
    <dbReference type="NCBI Taxonomy" id="937334"/>
    <lineage>
        <taxon>Bacteria</taxon>
        <taxon>Bacillati</taxon>
        <taxon>Bacillota</taxon>
        <taxon>Clostridia</taxon>
        <taxon>Caldicoprobacterales</taxon>
        <taxon>Caldicoprobacteraceae</taxon>
        <taxon>Caldicoprobacter</taxon>
    </lineage>
</organism>
<reference evidence="3 4" key="1">
    <citation type="submission" date="2016-10" db="EMBL/GenBank/DDBJ databases">
        <authorList>
            <person name="de Groot N.N."/>
        </authorList>
    </citation>
    <scope>NUCLEOTIDE SEQUENCE [LARGE SCALE GENOMIC DNA]</scope>
    <source>
        <strain evidence="3 4">DSM 20678</strain>
    </source>
</reference>
<dbReference type="Pfam" id="PF00248">
    <property type="entry name" value="Aldo_ket_red"/>
    <property type="match status" value="1"/>
</dbReference>
<dbReference type="GO" id="GO:0005829">
    <property type="term" value="C:cytosol"/>
    <property type="evidence" value="ECO:0007669"/>
    <property type="project" value="TreeGrafter"/>
</dbReference>
<dbReference type="FunFam" id="3.20.20.100:FF:000004">
    <property type="entry name" value="Oxidoreductase, aldo/keto reductase"/>
    <property type="match status" value="1"/>
</dbReference>
<dbReference type="Proteomes" id="UP000198577">
    <property type="component" value="Unassembled WGS sequence"/>
</dbReference>
<accession>A0A1I5T266</accession>
<dbReference type="PANTHER" id="PTHR43364:SF4">
    <property type="entry name" value="NAD(P)-LINKED OXIDOREDUCTASE SUPERFAMILY PROTEIN"/>
    <property type="match status" value="1"/>
</dbReference>
<dbReference type="OrthoDB" id="9804790at2"/>
<proteinExistence type="predicted"/>
<dbReference type="RefSeq" id="WP_092281950.1">
    <property type="nucleotide sequence ID" value="NZ_FOXR01000003.1"/>
</dbReference>
<dbReference type="EMBL" id="FOXR01000003">
    <property type="protein sequence ID" value="SFP77154.1"/>
    <property type="molecule type" value="Genomic_DNA"/>
</dbReference>
<sequence>MRYKRLGTSDLEVSVVGLGTWAIGGDFWGSVDDRRSIETIQRAIDCGINLIDTAPAYGNGHAERIVGEAIKGRRDKVIIATKCGIVREGPRFIRNLKPESIRKEIDESLKRLGVDVIDLYQIHWPDKNTPLEDTVNELVKLRQAGKFRYLGVSNFDRKLMEEITSMTEVVSLQPQYSLLERGIEKDVLPFCQERGIGILTYGSLGAGILTGKFKEKPKFEQGDNRDKFYPFFREPLWSKAMQLVDVLREIAEEVGKPVAHVAINWVNQQDGVTTALVGVKTPAQAEQNAGAGEWELSQEQLERIEAAYKKIFGSEDMN</sequence>
<dbReference type="InterPro" id="IPR020471">
    <property type="entry name" value="AKR"/>
</dbReference>
<keyword evidence="4" id="KW-1185">Reference proteome</keyword>
<dbReference type="GO" id="GO:0016491">
    <property type="term" value="F:oxidoreductase activity"/>
    <property type="evidence" value="ECO:0007669"/>
    <property type="project" value="UniProtKB-KW"/>
</dbReference>
<gene>
    <name evidence="3" type="ORF">SAMN05444406_103149</name>
</gene>
<dbReference type="InterPro" id="IPR023210">
    <property type="entry name" value="NADP_OxRdtase_dom"/>
</dbReference>
<dbReference type="CDD" id="cd19084">
    <property type="entry name" value="AKR_AKR11B1-like"/>
    <property type="match status" value="1"/>
</dbReference>
<dbReference type="STRING" id="937334.SAMN05444406_103149"/>
<dbReference type="PROSITE" id="PS00062">
    <property type="entry name" value="ALDOKETO_REDUCTASE_2"/>
    <property type="match status" value="1"/>
</dbReference>
<evidence type="ECO:0000313" key="3">
    <source>
        <dbReference type="EMBL" id="SFP77154.1"/>
    </source>
</evidence>
<name>A0A1I5T266_9FIRM</name>
<dbReference type="InterPro" id="IPR018170">
    <property type="entry name" value="Aldo/ket_reductase_CS"/>
</dbReference>
<dbReference type="Gene3D" id="3.20.20.100">
    <property type="entry name" value="NADP-dependent oxidoreductase domain"/>
    <property type="match status" value="1"/>
</dbReference>
<dbReference type="SUPFAM" id="SSF51430">
    <property type="entry name" value="NAD(P)-linked oxidoreductase"/>
    <property type="match status" value="1"/>
</dbReference>
<dbReference type="AlphaFoldDB" id="A0A1I5T266"/>
<protein>
    <submittedName>
        <fullName evidence="3">Predicted oxidoreductase</fullName>
    </submittedName>
</protein>
<evidence type="ECO:0000313" key="4">
    <source>
        <dbReference type="Proteomes" id="UP000198577"/>
    </source>
</evidence>